<keyword evidence="2" id="KW-1185">Reference proteome</keyword>
<dbReference type="OrthoDB" id="10325934at2759"/>
<protein>
    <submittedName>
        <fullName evidence="1">Uncharacterized protein</fullName>
    </submittedName>
</protein>
<sequence length="150" mass="16423">MVVEVDAGITTEMLEILAQTGINMGFNYIPFPGVVLELETKRGKWINSKFLAAKGLLGQPVLYCPYAIKVVASFWKLLFISIVSASKLLTCGNMEAAQNLQRNSFCSVGGDAGGFLLRRLSGLLFSCDPQQPDIFAVPETSLLPFRGFRK</sequence>
<dbReference type="EMBL" id="JAPFFL010000019">
    <property type="protein sequence ID" value="KAJ6671016.1"/>
    <property type="molecule type" value="Genomic_DNA"/>
</dbReference>
<reference evidence="1" key="1">
    <citation type="submission" date="2022-11" db="EMBL/GenBank/DDBJ databases">
        <authorList>
            <person name="Hyden B.L."/>
            <person name="Feng K."/>
            <person name="Yates T."/>
            <person name="Jawdy S."/>
            <person name="Smart L.B."/>
            <person name="Muchero W."/>
        </authorList>
    </citation>
    <scope>NUCLEOTIDE SEQUENCE</scope>
    <source>
        <tissue evidence="1">Shoot tip</tissue>
    </source>
</reference>
<proteinExistence type="predicted"/>
<accession>A0A9Q0NJJ6</accession>
<gene>
    <name evidence="1" type="ORF">OIU85_014839</name>
</gene>
<evidence type="ECO:0000313" key="1">
    <source>
        <dbReference type="EMBL" id="KAJ6671016.1"/>
    </source>
</evidence>
<comment type="caution">
    <text evidence="1">The sequence shown here is derived from an EMBL/GenBank/DDBJ whole genome shotgun (WGS) entry which is preliminary data.</text>
</comment>
<organism evidence="1 2">
    <name type="scientific">Salix viminalis</name>
    <name type="common">Common osier</name>
    <name type="synonym">Basket willow</name>
    <dbReference type="NCBI Taxonomy" id="40686"/>
    <lineage>
        <taxon>Eukaryota</taxon>
        <taxon>Viridiplantae</taxon>
        <taxon>Streptophyta</taxon>
        <taxon>Embryophyta</taxon>
        <taxon>Tracheophyta</taxon>
        <taxon>Spermatophyta</taxon>
        <taxon>Magnoliopsida</taxon>
        <taxon>eudicotyledons</taxon>
        <taxon>Gunneridae</taxon>
        <taxon>Pentapetalae</taxon>
        <taxon>rosids</taxon>
        <taxon>fabids</taxon>
        <taxon>Malpighiales</taxon>
        <taxon>Salicaceae</taxon>
        <taxon>Saliceae</taxon>
        <taxon>Salix</taxon>
    </lineage>
</organism>
<name>A0A9Q0NJJ6_SALVM</name>
<dbReference type="Proteomes" id="UP001151529">
    <property type="component" value="Chromosome 9"/>
</dbReference>
<evidence type="ECO:0000313" key="2">
    <source>
        <dbReference type="Proteomes" id="UP001151529"/>
    </source>
</evidence>
<reference evidence="1" key="2">
    <citation type="journal article" date="2023" name="Int. J. Mol. Sci.">
        <title>De Novo Assembly and Annotation of 11 Diverse Shrub Willow (Salix) Genomes Reveals Novel Gene Organization in Sex-Linked Regions.</title>
        <authorList>
            <person name="Hyden B."/>
            <person name="Feng K."/>
            <person name="Yates T.B."/>
            <person name="Jawdy S."/>
            <person name="Cereghino C."/>
            <person name="Smart L.B."/>
            <person name="Muchero W."/>
        </authorList>
    </citation>
    <scope>NUCLEOTIDE SEQUENCE [LARGE SCALE GENOMIC DNA]</scope>
    <source>
        <tissue evidence="1">Shoot tip</tissue>
    </source>
</reference>
<dbReference type="AlphaFoldDB" id="A0A9Q0NJJ6"/>